<accession>A0A0K1JGW2</accession>
<dbReference type="SUPFAM" id="SSF53756">
    <property type="entry name" value="UDP-Glycosyltransferase/glycogen phosphorylase"/>
    <property type="match status" value="1"/>
</dbReference>
<dbReference type="Proteomes" id="UP000066480">
    <property type="component" value="Chromosome"/>
</dbReference>
<dbReference type="AlphaFoldDB" id="A0A0K1JGW2"/>
<reference evidence="3 4" key="1">
    <citation type="submission" date="2015-03" db="EMBL/GenBank/DDBJ databases">
        <title>Luteipulveratus halotolerans sp. nov., a novel actinobacterium (Dermacoccaceae) from Sarawak, Malaysia.</title>
        <authorList>
            <person name="Juboi H."/>
            <person name="Basik A."/>
            <person name="Shamsul S.S."/>
            <person name="Arnold P."/>
            <person name="Schmitt E.K."/>
            <person name="Sanglier J.-J."/>
            <person name="Yeo T."/>
        </authorList>
    </citation>
    <scope>NUCLEOTIDE SEQUENCE [LARGE SCALE GENOMIC DNA]</scope>
    <source>
        <strain evidence="3 4">MN07-A0370</strain>
    </source>
</reference>
<keyword evidence="4" id="KW-1185">Reference proteome</keyword>
<dbReference type="PANTHER" id="PTHR48050">
    <property type="entry name" value="STEROL 3-BETA-GLUCOSYLTRANSFERASE"/>
    <property type="match status" value="1"/>
</dbReference>
<dbReference type="OrthoDB" id="6620093at2"/>
<dbReference type="InterPro" id="IPR002213">
    <property type="entry name" value="UDP_glucos_trans"/>
</dbReference>
<dbReference type="Gene3D" id="3.40.50.2000">
    <property type="entry name" value="Glycogen Phosphorylase B"/>
    <property type="match status" value="2"/>
</dbReference>
<evidence type="ECO:0000313" key="4">
    <source>
        <dbReference type="Proteomes" id="UP000066480"/>
    </source>
</evidence>
<name>A0A0K1JGW2_9MICO</name>
<proteinExistence type="predicted"/>
<protein>
    <submittedName>
        <fullName evidence="3">Glycosyl transferase</fullName>
    </submittedName>
</protein>
<evidence type="ECO:0000256" key="1">
    <source>
        <dbReference type="SAM" id="MobiDB-lite"/>
    </source>
</evidence>
<sequence>MRILFTFIGGLGHFRPLIPIARAAQAAGHTVAVAGTGKRTQEITAAGFTAFPTSGPPQPTSPSERAPMEAPDPEADLRQLAEGFAGRGARRHAAAITEIARSWRPDVVVRDEVDFGSAIAAELLGLPCATVIVLAAGGFLRPEVVAASLREVRSEVGLPPDPEMTMLSRGPILAPFPQSFRDPQFPLPPDTFSYRSAVVPAPGPPREKPTVYVTFGTVNTAIEPFGPVLGGLATLPVDVVATVGNSIEPAELGPVRDGVRIEQFIPQDEVLPHCDLVISHAGSGSVIGGLTHGLPSVLLPMGADQPYNARRCADLGVAQVLDPMTATADEVRAAASTVLADARYREAAAEIRDEISALPLPDETIPLLEALV</sequence>
<dbReference type="EMBL" id="CP011112">
    <property type="protein sequence ID" value="AKU15825.1"/>
    <property type="molecule type" value="Genomic_DNA"/>
</dbReference>
<organism evidence="3 4">
    <name type="scientific">Luteipulveratus mongoliensis</name>
    <dbReference type="NCBI Taxonomy" id="571913"/>
    <lineage>
        <taxon>Bacteria</taxon>
        <taxon>Bacillati</taxon>
        <taxon>Actinomycetota</taxon>
        <taxon>Actinomycetes</taxon>
        <taxon>Micrococcales</taxon>
        <taxon>Dermacoccaceae</taxon>
        <taxon>Luteipulveratus</taxon>
    </lineage>
</organism>
<dbReference type="Pfam" id="PF06722">
    <property type="entry name" value="EryCIII-like_C"/>
    <property type="match status" value="1"/>
</dbReference>
<gene>
    <name evidence="3" type="ORF">VV02_08095</name>
</gene>
<dbReference type="GO" id="GO:0017000">
    <property type="term" value="P:antibiotic biosynthetic process"/>
    <property type="evidence" value="ECO:0007669"/>
    <property type="project" value="UniProtKB-ARBA"/>
</dbReference>
<feature type="region of interest" description="Disordered" evidence="1">
    <location>
        <begin position="50"/>
        <end position="73"/>
    </location>
</feature>
<dbReference type="FunFam" id="3.40.50.2000:FF:000072">
    <property type="entry name" value="Glycosyl transferase"/>
    <property type="match status" value="1"/>
</dbReference>
<dbReference type="STRING" id="571913.VV02_08095"/>
<dbReference type="CDD" id="cd03784">
    <property type="entry name" value="GT1_Gtf-like"/>
    <property type="match status" value="1"/>
</dbReference>
<dbReference type="KEGG" id="lmoi:VV02_08095"/>
<dbReference type="RefSeq" id="WP_052590902.1">
    <property type="nucleotide sequence ID" value="NZ_CP011112.1"/>
</dbReference>
<dbReference type="GO" id="GO:0016758">
    <property type="term" value="F:hexosyltransferase activity"/>
    <property type="evidence" value="ECO:0007669"/>
    <property type="project" value="UniProtKB-ARBA"/>
</dbReference>
<dbReference type="InterPro" id="IPR010610">
    <property type="entry name" value="EryCIII-like_C"/>
</dbReference>
<feature type="domain" description="Erythromycin biosynthesis protein CIII-like C-terminal" evidence="2">
    <location>
        <begin position="228"/>
        <end position="371"/>
    </location>
</feature>
<dbReference type="GO" id="GO:0008194">
    <property type="term" value="F:UDP-glycosyltransferase activity"/>
    <property type="evidence" value="ECO:0007669"/>
    <property type="project" value="InterPro"/>
</dbReference>
<dbReference type="PANTHER" id="PTHR48050:SF13">
    <property type="entry name" value="STEROL 3-BETA-GLUCOSYLTRANSFERASE UGT80A2"/>
    <property type="match status" value="1"/>
</dbReference>
<keyword evidence="3" id="KW-0808">Transferase</keyword>
<evidence type="ECO:0000259" key="2">
    <source>
        <dbReference type="Pfam" id="PF06722"/>
    </source>
</evidence>
<dbReference type="PATRIC" id="fig|571913.6.peg.1659"/>
<evidence type="ECO:0000313" key="3">
    <source>
        <dbReference type="EMBL" id="AKU15825.1"/>
    </source>
</evidence>
<dbReference type="InterPro" id="IPR050426">
    <property type="entry name" value="Glycosyltransferase_28"/>
</dbReference>